<proteinExistence type="predicted"/>
<gene>
    <name evidence="2" type="ORF">QHF89_48340</name>
</gene>
<dbReference type="Proteomes" id="UP001160301">
    <property type="component" value="Unassembled WGS sequence"/>
</dbReference>
<evidence type="ECO:0000313" key="2">
    <source>
        <dbReference type="EMBL" id="MDI1437413.1"/>
    </source>
</evidence>
<organism evidence="2 3">
    <name type="scientific">Polyangium sorediatum</name>
    <dbReference type="NCBI Taxonomy" id="889274"/>
    <lineage>
        <taxon>Bacteria</taxon>
        <taxon>Pseudomonadati</taxon>
        <taxon>Myxococcota</taxon>
        <taxon>Polyangia</taxon>
        <taxon>Polyangiales</taxon>
        <taxon>Polyangiaceae</taxon>
        <taxon>Polyangium</taxon>
    </lineage>
</organism>
<feature type="compositionally biased region" description="Pro residues" evidence="1">
    <location>
        <begin position="48"/>
        <end position="59"/>
    </location>
</feature>
<evidence type="ECO:0000256" key="1">
    <source>
        <dbReference type="SAM" id="MobiDB-lite"/>
    </source>
</evidence>
<protein>
    <recommendedName>
        <fullName evidence="4">Peptidase S9 prolyl oligopeptidase catalytic domain-containing protein</fullName>
    </recommendedName>
</protein>
<accession>A0ABT6P9X1</accession>
<evidence type="ECO:0000313" key="3">
    <source>
        <dbReference type="Proteomes" id="UP001160301"/>
    </source>
</evidence>
<dbReference type="EMBL" id="JARZHI010000124">
    <property type="protein sequence ID" value="MDI1437413.1"/>
    <property type="molecule type" value="Genomic_DNA"/>
</dbReference>
<sequence length="361" mass="38701">MLRRARAPMALGGLALLVMGLAVLSLGSRSAPMASAAVQVEAPLSPPAPPPLPAPPPASVSPAAVPAVRAPETPPAPPPPANAKPSERADAHFDRSWRAPLAGGLLMFPPSWSSEDGQYDLVLHLNGNTDLVEENYGYAGVNAVVAILNLGVGSGVYEDRFADPAGLRLILSRAQDVMVARGLKNARLRRIGLSAWSSGYGGIIKILQHEEFFDRINAIVLIDSIHCGYDPHSKALKVDQIEPTRRFAKKAVDGKVLLSIVHSEIETYGYHNAHRTTDFVLASVGVSRTPTNVWQPLPKVPAMKHVVPNAYMKPLDPLTEAHRGALHVRGYGGTGPYTHMLHLIQFSTTALPDLVAFWGKP</sequence>
<reference evidence="2 3" key="1">
    <citation type="submission" date="2023-04" db="EMBL/GenBank/DDBJ databases">
        <title>The genome sequence of Polyangium sorediatum DSM14670.</title>
        <authorList>
            <person name="Zhang X."/>
        </authorList>
    </citation>
    <scope>NUCLEOTIDE SEQUENCE [LARGE SCALE GENOMIC DNA]</scope>
    <source>
        <strain evidence="2 3">DSM 14670</strain>
    </source>
</reference>
<feature type="region of interest" description="Disordered" evidence="1">
    <location>
        <begin position="48"/>
        <end position="90"/>
    </location>
</feature>
<name>A0ABT6P9X1_9BACT</name>
<comment type="caution">
    <text evidence="2">The sequence shown here is derived from an EMBL/GenBank/DDBJ whole genome shotgun (WGS) entry which is preliminary data.</text>
</comment>
<keyword evidence="3" id="KW-1185">Reference proteome</keyword>
<evidence type="ECO:0008006" key="4">
    <source>
        <dbReference type="Google" id="ProtNLM"/>
    </source>
</evidence>
<dbReference type="RefSeq" id="WP_136972914.1">
    <property type="nucleotide sequence ID" value="NZ_JARZHI010000124.1"/>
</dbReference>
<feature type="compositionally biased region" description="Low complexity" evidence="1">
    <location>
        <begin position="60"/>
        <end position="71"/>
    </location>
</feature>
<feature type="compositionally biased region" description="Pro residues" evidence="1">
    <location>
        <begin position="72"/>
        <end position="82"/>
    </location>
</feature>